<proteinExistence type="predicted"/>
<dbReference type="InterPro" id="IPR004408">
    <property type="entry name" value="Biotin_CoA_COase_ligase"/>
</dbReference>
<reference evidence="3 4" key="1">
    <citation type="submission" date="2019-07" db="EMBL/GenBank/DDBJ databases">
        <title>Genomic Encyclopedia of Type Strains, Phase IV (KMG-IV): sequencing the most valuable type-strain genomes for metagenomic binning, comparative biology and taxonomic classification.</title>
        <authorList>
            <person name="Goeker M."/>
        </authorList>
    </citation>
    <scope>NUCLEOTIDE SEQUENCE [LARGE SCALE GENOMIC DNA]</scope>
    <source>
        <strain evidence="3 4">DSM 18961</strain>
    </source>
</reference>
<dbReference type="Proteomes" id="UP000323136">
    <property type="component" value="Unassembled WGS sequence"/>
</dbReference>
<dbReference type="CDD" id="cd16442">
    <property type="entry name" value="BPL"/>
    <property type="match status" value="1"/>
</dbReference>
<dbReference type="PANTHER" id="PTHR12835">
    <property type="entry name" value="BIOTIN PROTEIN LIGASE"/>
    <property type="match status" value="1"/>
</dbReference>
<dbReference type="GO" id="GO:0004077">
    <property type="term" value="F:biotin--[biotin carboxyl-carrier protein] ligase activity"/>
    <property type="evidence" value="ECO:0007669"/>
    <property type="project" value="InterPro"/>
</dbReference>
<name>A0A5S5DKM0_9FLAO</name>
<protein>
    <submittedName>
        <fullName evidence="3">BirA family biotin operon repressor/biotin-[acetyl-CoA-carboxylase] ligase</fullName>
    </submittedName>
</protein>
<accession>A0A5S5DKM0</accession>
<dbReference type="Gene3D" id="3.30.930.10">
    <property type="entry name" value="Bira Bifunctional Protein, Domain 2"/>
    <property type="match status" value="1"/>
</dbReference>
<keyword evidence="1 3" id="KW-0436">Ligase</keyword>
<evidence type="ECO:0000313" key="3">
    <source>
        <dbReference type="EMBL" id="TYP96457.1"/>
    </source>
</evidence>
<dbReference type="SUPFAM" id="SSF55681">
    <property type="entry name" value="Class II aaRS and biotin synthetases"/>
    <property type="match status" value="1"/>
</dbReference>
<evidence type="ECO:0000259" key="2">
    <source>
        <dbReference type="PROSITE" id="PS51733"/>
    </source>
</evidence>
<dbReference type="EMBL" id="VNIA01000007">
    <property type="protein sequence ID" value="TYP96457.1"/>
    <property type="molecule type" value="Genomic_DNA"/>
</dbReference>
<dbReference type="NCBIfam" id="TIGR00121">
    <property type="entry name" value="birA_ligase"/>
    <property type="match status" value="1"/>
</dbReference>
<dbReference type="PROSITE" id="PS51733">
    <property type="entry name" value="BPL_LPL_CATALYTIC"/>
    <property type="match status" value="1"/>
</dbReference>
<gene>
    <name evidence="3" type="ORF">C7447_10723</name>
</gene>
<evidence type="ECO:0000313" key="4">
    <source>
        <dbReference type="Proteomes" id="UP000323136"/>
    </source>
</evidence>
<dbReference type="InterPro" id="IPR004143">
    <property type="entry name" value="BPL_LPL_catalytic"/>
</dbReference>
<feature type="domain" description="BPL/LPL catalytic" evidence="2">
    <location>
        <begin position="14"/>
        <end position="194"/>
    </location>
</feature>
<comment type="caution">
    <text evidence="3">The sequence shown here is derived from an EMBL/GenBank/DDBJ whole genome shotgun (WGS) entry which is preliminary data.</text>
</comment>
<dbReference type="GO" id="GO:0005737">
    <property type="term" value="C:cytoplasm"/>
    <property type="evidence" value="ECO:0007669"/>
    <property type="project" value="TreeGrafter"/>
</dbReference>
<dbReference type="InterPro" id="IPR045864">
    <property type="entry name" value="aa-tRNA-synth_II/BPL/LPL"/>
</dbReference>
<dbReference type="AlphaFoldDB" id="A0A5S5DKM0"/>
<dbReference type="Pfam" id="PF03099">
    <property type="entry name" value="BPL_LplA_LipB"/>
    <property type="match status" value="1"/>
</dbReference>
<evidence type="ECO:0000256" key="1">
    <source>
        <dbReference type="ARBA" id="ARBA00022598"/>
    </source>
</evidence>
<sequence>MSILCNIETSSYINTRMKIIKLSAINSTNSFLKEMVSDSMVDDFTVVVAKKQTSGRGQMDTKWVSENGKNLIMSVFCKFSELFIAQQKFLNYAVSISVFEAVKNYKPPKLAIKWPNDILSEKDKIGGILIENSLKKDKIQSSVVGVGLNVNQEVFPVDLPNASSIKKKINKEVDLEEILNLVLQQLQLNIQLLRDKQYELLEEKYLRVLYKKNVPSMFKNSQNVLFMGKIVGISSEGKLQIELNDETIQEFGLKEVSFV</sequence>
<organism evidence="3 4">
    <name type="scientific">Tenacibaculum adriaticum</name>
    <dbReference type="NCBI Taxonomy" id="413713"/>
    <lineage>
        <taxon>Bacteria</taxon>
        <taxon>Pseudomonadati</taxon>
        <taxon>Bacteroidota</taxon>
        <taxon>Flavobacteriia</taxon>
        <taxon>Flavobacteriales</taxon>
        <taxon>Flavobacteriaceae</taxon>
        <taxon>Tenacibaculum</taxon>
    </lineage>
</organism>
<dbReference type="PANTHER" id="PTHR12835:SF5">
    <property type="entry name" value="BIOTIN--PROTEIN LIGASE"/>
    <property type="match status" value="1"/>
</dbReference>
<keyword evidence="4" id="KW-1185">Reference proteome</keyword>